<dbReference type="InterPro" id="IPR020472">
    <property type="entry name" value="WD40_PAC1"/>
</dbReference>
<feature type="repeat" description="WD" evidence="4">
    <location>
        <begin position="164"/>
        <end position="187"/>
    </location>
</feature>
<feature type="repeat" description="WD" evidence="4">
    <location>
        <begin position="328"/>
        <end position="369"/>
    </location>
</feature>
<feature type="compositionally biased region" description="Low complexity" evidence="5">
    <location>
        <begin position="773"/>
        <end position="784"/>
    </location>
</feature>
<feature type="region of interest" description="Disordered" evidence="5">
    <location>
        <begin position="58"/>
        <end position="78"/>
    </location>
</feature>
<gene>
    <name evidence="6" type="ORF">H4219_004370</name>
</gene>
<feature type="compositionally biased region" description="Polar residues" evidence="5">
    <location>
        <begin position="588"/>
        <end position="602"/>
    </location>
</feature>
<evidence type="ECO:0000256" key="1">
    <source>
        <dbReference type="ARBA" id="ARBA00006917"/>
    </source>
</evidence>
<dbReference type="OrthoDB" id="2421129at2759"/>
<dbReference type="Proteomes" id="UP001150538">
    <property type="component" value="Unassembled WGS sequence"/>
</dbReference>
<dbReference type="SMART" id="SM00320">
    <property type="entry name" value="WD40"/>
    <property type="match status" value="7"/>
</dbReference>
<sequence>MSFPIFPGSSIGSRQTLTATPKPHRFAYDFSMVDPGMFTPLPEKKRPQRLPRRHIAYTIPLDSGDSSDDNNENYDVDIDDRYDDNNIYQYTSLNGSRSLSTTNTIAAFNSNKRRHSRLKNERRKSSSSSSSSTTQASKSSHFKRDGHILGVNSIQICDNALDGSSNGKTLYTAGRDGTIKVWELTTGGDSTCHNGNNKESHAPGDKNNDGNAQHDLNDGDQQSNFPFPRLKYSSFHHFDWVNDIVAVNNGLSVISGSSDRTVSIWTPEKISEDDKNVSILGYHDDYVKALANCEQQGAVASGGLDQKIKLWDIRESRSSPIVSFGNSGSSGTSSIYSLASTGDGTMLASASPERIVRLWDTRAGRQTTSLAGHIDHVRNVLISQDGEWVLSGSSDASIKLWSVRARRCLTTYTHHETSIWSLFSPHPQLKKFYSASKDGILAKVVSVGSIDGNIGGDMLNMATSRSDGAMISGSNHGHLGGSFDVHSTFGHHLLKSARPTSITSRQTIHHEAEGPVICMAIGRHENGITRIAACPDDSFIWTATKPSAFHCWRDVEINQDTVNKMLVAQKVQRQINNKSTRVPIDPAQKSTSLTPSSAAQPINGTSSCTNNALLSSLMSPCILVSYSQPTAVRMQTPSKTFHSGYLPPHLLDRHGNVHRRTQSYAPVQSLRQRRYSSSSNVNTNAVSRNGPVGYNMNNSEMDSIATTVLSKNSPQPYQMGQRARSASQGPRDDTVSGSSGNDGHSQKGIQLQSQVKESGMNGPVGAKAEHFSRAGSHSSSIGGSKKAPKIKGSLTRMASKSRTNSVSTTSVNGSEGGAEAPESSNPTPTAKVVKSDNGESADQEIYLKSEPKLHNAPKLPVITEDTSDILGSDGTNKNKDRTHQPSPSFISHLNTQRAPQKNIVTNETVIEQSEDVVPIRSKPQWSMFGRPGIIRHRLLNNKRHVLTQDSKNRISLWDILTCRRIKTFSKSDYGTDLNTIECKVNTQESVPAWCSVDTKIGRLTVHMDQLSAWDAEVHVDELLIFGNETIKAMGDHERINIGQWMLKMLFRPYALARHSQGTLSSEQMDALIKLVRSSEDADNAESVKTSSGSRKQSVNSRTSQSLESRNEYSDDQKPLGHKLGEINLEKQQSQQHQRDTSDTSSFAPKDIKKSVTAQSLSSALNLHSTRPLSSIAEDSGRSVPSLSKAVANAENRSNTFQSSTLRSYKSQTLPKMNAAPPTLNSPRKSVNLLDKTNPDITEQSHKQGGSKLSHSRSIMWLSKFKLFKGRRSKKTQKAKATDENQPKTNDPVNRVTLPAQSYKVVDTEQKLVPNTMSSTPALNLKTPMSSTPSSLINNNGLTKQESIGKTPSEGQLHSEERNLPASPPKPPSQAEKVAPLSPSKSSIIPIPQRRLTNADRVLVLLRQQFPDKNVLYNPEFYPYHQLPPNISVYILEESFDASCPKTIYAHHRDAIASRPPPLSLYHEVKDPITSLELCAPSWVIDFLLHNRLPSTYTEPPKISFMLSPYTGTTLPALPNNNARLVANSMLRARKLAVYVVDKLAVMCPPSHYVKSVEHTFFWYLKKNPNSLKEFKKFQSRASHTLRGLSYSQDSVVNKSKMEQFFEFQGEKLTDEEREGLRAYECWKLWTMWKDSIKQPISPPTSPLDHQSQRNQAIIGKELNNGVNGHTVENGTVADEDKHMPPTPVTSAIDNSSGQNKQQPQSPIDPVILEQFLNSRPKSSNISSNHNGYVSATSAGRRSSLDLVPPKIYRPQSEIWVELRCKDKVLTPLTTLATTKAHIWKFSTDVQIMYRWQPFVTNRAMLASQMKL</sequence>
<dbReference type="GO" id="GO:0000724">
    <property type="term" value="P:double-strand break repair via homologous recombination"/>
    <property type="evidence" value="ECO:0007669"/>
    <property type="project" value="TreeGrafter"/>
</dbReference>
<feature type="compositionally biased region" description="Polar residues" evidence="5">
    <location>
        <begin position="1194"/>
        <end position="1214"/>
    </location>
</feature>
<feature type="compositionally biased region" description="Basic and acidic residues" evidence="5">
    <location>
        <begin position="196"/>
        <end position="208"/>
    </location>
</feature>
<keyword evidence="3" id="KW-0677">Repeat</keyword>
<evidence type="ECO:0000256" key="5">
    <source>
        <dbReference type="SAM" id="MobiDB-lite"/>
    </source>
</evidence>
<protein>
    <submittedName>
        <fullName evidence="6">Uncharacterized protein</fullName>
    </submittedName>
</protein>
<feature type="compositionally biased region" description="Polar residues" evidence="5">
    <location>
        <begin position="1086"/>
        <end position="1107"/>
    </location>
</feature>
<feature type="compositionally biased region" description="Polar residues" evidence="5">
    <location>
        <begin position="1688"/>
        <end position="1705"/>
    </location>
</feature>
<feature type="region of interest" description="Disordered" evidence="5">
    <location>
        <begin position="1672"/>
        <end position="1705"/>
    </location>
</feature>
<dbReference type="SUPFAM" id="SSF50978">
    <property type="entry name" value="WD40 repeat-like"/>
    <property type="match status" value="1"/>
</dbReference>
<dbReference type="InterPro" id="IPR015943">
    <property type="entry name" value="WD40/YVTN_repeat-like_dom_sf"/>
</dbReference>
<feature type="region of interest" description="Disordered" evidence="5">
    <location>
        <begin position="1192"/>
        <end position="1254"/>
    </location>
</feature>
<evidence type="ECO:0000313" key="7">
    <source>
        <dbReference type="Proteomes" id="UP001150538"/>
    </source>
</evidence>
<dbReference type="PROSITE" id="PS50082">
    <property type="entry name" value="WD_REPEATS_2"/>
    <property type="match status" value="5"/>
</dbReference>
<evidence type="ECO:0000256" key="4">
    <source>
        <dbReference type="PROSITE-ProRule" id="PRU00221"/>
    </source>
</evidence>
<feature type="compositionally biased region" description="Basic and acidic residues" evidence="5">
    <location>
        <begin position="1108"/>
        <end position="1128"/>
    </location>
</feature>
<dbReference type="InterPro" id="IPR019775">
    <property type="entry name" value="WD40_repeat_CS"/>
</dbReference>
<feature type="compositionally biased region" description="Polar residues" evidence="5">
    <location>
        <begin position="735"/>
        <end position="756"/>
    </location>
</feature>
<organism evidence="6 7">
    <name type="scientific">Mycoemilia scoparia</name>
    <dbReference type="NCBI Taxonomy" id="417184"/>
    <lineage>
        <taxon>Eukaryota</taxon>
        <taxon>Fungi</taxon>
        <taxon>Fungi incertae sedis</taxon>
        <taxon>Zoopagomycota</taxon>
        <taxon>Kickxellomycotina</taxon>
        <taxon>Kickxellomycetes</taxon>
        <taxon>Kickxellales</taxon>
        <taxon>Kickxellaceae</taxon>
        <taxon>Mycoemilia</taxon>
    </lineage>
</organism>
<dbReference type="Pfam" id="PF11816">
    <property type="entry name" value="DUF3337"/>
    <property type="match status" value="2"/>
</dbReference>
<feature type="region of interest" description="Disordered" evidence="5">
    <location>
        <begin position="1312"/>
        <end position="1386"/>
    </location>
</feature>
<evidence type="ECO:0000313" key="6">
    <source>
        <dbReference type="EMBL" id="KAJ1915354.1"/>
    </source>
</evidence>
<accession>A0A9W7ZXQ3</accession>
<dbReference type="Gene3D" id="2.130.10.10">
    <property type="entry name" value="YVTN repeat-like/Quinoprotein amine dehydrogenase"/>
    <property type="match status" value="2"/>
</dbReference>
<feature type="compositionally biased region" description="Low complexity" evidence="5">
    <location>
        <begin position="126"/>
        <end position="139"/>
    </location>
</feature>
<evidence type="ECO:0000256" key="3">
    <source>
        <dbReference type="ARBA" id="ARBA00022737"/>
    </source>
</evidence>
<feature type="region of interest" description="Disordered" evidence="5">
    <location>
        <begin position="1269"/>
        <end position="1300"/>
    </location>
</feature>
<keyword evidence="7" id="KW-1185">Reference proteome</keyword>
<dbReference type="InterPro" id="IPR001680">
    <property type="entry name" value="WD40_rpt"/>
</dbReference>
<dbReference type="PANTHER" id="PTHR19862:SF14">
    <property type="entry name" value="WD REPEAT-CONTAINING PROTEIN 48"/>
    <property type="match status" value="1"/>
</dbReference>
<feature type="compositionally biased region" description="Polar residues" evidence="5">
    <location>
        <begin position="1312"/>
        <end position="1355"/>
    </location>
</feature>
<feature type="repeat" description="WD" evidence="4">
    <location>
        <begin position="370"/>
        <end position="411"/>
    </location>
</feature>
<feature type="region of interest" description="Disordered" evidence="5">
    <location>
        <begin position="107"/>
        <end position="144"/>
    </location>
</feature>
<feature type="compositionally biased region" description="Acidic residues" evidence="5">
    <location>
        <begin position="65"/>
        <end position="78"/>
    </location>
</feature>
<dbReference type="PANTHER" id="PTHR19862">
    <property type="entry name" value="WD REPEAT-CONTAINING PROTEIN 48"/>
    <property type="match status" value="1"/>
</dbReference>
<dbReference type="InterPro" id="IPR051246">
    <property type="entry name" value="WDR48"/>
</dbReference>
<dbReference type="Pfam" id="PF00400">
    <property type="entry name" value="WD40"/>
    <property type="match status" value="6"/>
</dbReference>
<keyword evidence="2 4" id="KW-0853">WD repeat</keyword>
<feature type="region of interest" description="Disordered" evidence="5">
    <location>
        <begin position="711"/>
        <end position="892"/>
    </location>
</feature>
<feature type="region of interest" description="Disordered" evidence="5">
    <location>
        <begin position="1079"/>
        <end position="1150"/>
    </location>
</feature>
<feature type="region of interest" description="Disordered" evidence="5">
    <location>
        <begin position="578"/>
        <end position="602"/>
    </location>
</feature>
<feature type="compositionally biased region" description="Polar residues" evidence="5">
    <location>
        <begin position="1238"/>
        <end position="1254"/>
    </location>
</feature>
<feature type="compositionally biased region" description="Basic residues" evidence="5">
    <location>
        <begin position="111"/>
        <end position="122"/>
    </location>
</feature>
<dbReference type="PROSITE" id="PS00678">
    <property type="entry name" value="WD_REPEATS_1"/>
    <property type="match status" value="2"/>
</dbReference>
<dbReference type="GO" id="GO:0043130">
    <property type="term" value="F:ubiquitin binding"/>
    <property type="evidence" value="ECO:0007669"/>
    <property type="project" value="TreeGrafter"/>
</dbReference>
<dbReference type="PRINTS" id="PR00320">
    <property type="entry name" value="GPROTEINBRPT"/>
</dbReference>
<comment type="similarity">
    <text evidence="1">Belongs to the WD repeat WDR48 family.</text>
</comment>
<dbReference type="EMBL" id="JANBPU010000150">
    <property type="protein sequence ID" value="KAJ1915354.1"/>
    <property type="molecule type" value="Genomic_DNA"/>
</dbReference>
<feature type="compositionally biased region" description="Low complexity" evidence="5">
    <location>
        <begin position="800"/>
        <end position="813"/>
    </location>
</feature>
<dbReference type="CDD" id="cd00200">
    <property type="entry name" value="WD40"/>
    <property type="match status" value="1"/>
</dbReference>
<feature type="compositionally biased region" description="Low complexity" evidence="5">
    <location>
        <begin position="675"/>
        <end position="689"/>
    </location>
</feature>
<reference evidence="6" key="1">
    <citation type="submission" date="2022-07" db="EMBL/GenBank/DDBJ databases">
        <title>Phylogenomic reconstructions and comparative analyses of Kickxellomycotina fungi.</title>
        <authorList>
            <person name="Reynolds N.K."/>
            <person name="Stajich J.E."/>
            <person name="Barry K."/>
            <person name="Grigoriev I.V."/>
            <person name="Crous P."/>
            <person name="Smith M.E."/>
        </authorList>
    </citation>
    <scope>NUCLEOTIDE SEQUENCE</scope>
    <source>
        <strain evidence="6">NBRC 100468</strain>
    </source>
</reference>
<evidence type="ECO:0000256" key="2">
    <source>
        <dbReference type="ARBA" id="ARBA00022574"/>
    </source>
</evidence>
<name>A0A9W7ZXQ3_9FUNG</name>
<feature type="repeat" description="WD" evidence="4">
    <location>
        <begin position="234"/>
        <end position="265"/>
    </location>
</feature>
<feature type="repeat" description="WD" evidence="4">
    <location>
        <begin position="280"/>
        <end position="321"/>
    </location>
</feature>
<dbReference type="InterPro" id="IPR021772">
    <property type="entry name" value="WDR48/Bun107"/>
</dbReference>
<feature type="region of interest" description="Disordered" evidence="5">
    <location>
        <begin position="189"/>
        <end position="223"/>
    </location>
</feature>
<comment type="caution">
    <text evidence="6">The sequence shown here is derived from an EMBL/GenBank/DDBJ whole genome shotgun (WGS) entry which is preliminary data.</text>
</comment>
<proteinExistence type="inferred from homology"/>
<dbReference type="PROSITE" id="PS50294">
    <property type="entry name" value="WD_REPEATS_REGION"/>
    <property type="match status" value="2"/>
</dbReference>
<dbReference type="InterPro" id="IPR036322">
    <property type="entry name" value="WD40_repeat_dom_sf"/>
</dbReference>
<feature type="compositionally biased region" description="Polar residues" evidence="5">
    <location>
        <begin position="711"/>
        <end position="728"/>
    </location>
</feature>
<feature type="region of interest" description="Disordered" evidence="5">
    <location>
        <begin position="670"/>
        <end position="698"/>
    </location>
</feature>